<dbReference type="InterPro" id="IPR003819">
    <property type="entry name" value="TauD/TfdA-like"/>
</dbReference>
<reference evidence="6 7" key="1">
    <citation type="submission" date="2017-02" db="EMBL/GenBank/DDBJ databases">
        <title>Genomic diversity within the haloalkaliphilic genus Thioalkalivibrio.</title>
        <authorList>
            <person name="Ahn A.-C."/>
            <person name="Meier-Kolthoff J."/>
            <person name="Overmars L."/>
            <person name="Richter M."/>
            <person name="Woyke T."/>
            <person name="Sorokin D.Y."/>
            <person name="Muyzer G."/>
        </authorList>
    </citation>
    <scope>NUCLEOTIDE SEQUENCE [LARGE SCALE GENOMIC DNA]</scope>
    <source>
        <strain evidence="6 7">ALJD</strain>
    </source>
</reference>
<dbReference type="GO" id="GO:0016706">
    <property type="term" value="F:2-oxoglutarate-dependent dioxygenase activity"/>
    <property type="evidence" value="ECO:0007669"/>
    <property type="project" value="UniProtKB-ARBA"/>
</dbReference>
<dbReference type="InterPro" id="IPR050411">
    <property type="entry name" value="AlphaKG_dependent_hydroxylases"/>
</dbReference>
<organism evidence="6 7">
    <name type="scientific">Thioalkalivibrio denitrificans</name>
    <dbReference type="NCBI Taxonomy" id="108003"/>
    <lineage>
        <taxon>Bacteria</taxon>
        <taxon>Pseudomonadati</taxon>
        <taxon>Pseudomonadota</taxon>
        <taxon>Gammaproteobacteria</taxon>
        <taxon>Chromatiales</taxon>
        <taxon>Ectothiorhodospiraceae</taxon>
        <taxon>Thioalkalivibrio</taxon>
    </lineage>
</organism>
<dbReference type="OrthoDB" id="9770519at2"/>
<dbReference type="SUPFAM" id="SSF51197">
    <property type="entry name" value="Clavaminate synthase-like"/>
    <property type="match status" value="1"/>
</dbReference>
<sequence length="314" mass="35720">MTPSPAPATDFPQETLSRGGSPFHLSEEAAYRAWREARLAGRISDPGRLIVTVRDPGRLTAQERNELVDRILHCNMAFYRCADQGRPMDRTAMRRFGAALGLERFDTHLCAEEDGISQLSVSDGGSRADYIPYTDRPLSWHCDGYYNPPERRIRAMMLHCVSDAPQGGDNMFMDHELLYIRLRDENPAWIEALSHPQAFTIPPNVVDGRTLRGAQSGPVFSVDPLTGRLHMRYTARLRHIRWREDADTLAAAQRIRELLNREDNPDILRYRLQPGEGVVCNNVLHARTGFRDEAGSAHRRLIYRARYLDRIAGT</sequence>
<keyword evidence="2" id="KW-0560">Oxidoreductase</keyword>
<dbReference type="Pfam" id="PF02668">
    <property type="entry name" value="TauD"/>
    <property type="match status" value="1"/>
</dbReference>
<evidence type="ECO:0000259" key="5">
    <source>
        <dbReference type="Pfam" id="PF02668"/>
    </source>
</evidence>
<feature type="domain" description="TauD/TfdA-like" evidence="5">
    <location>
        <begin position="87"/>
        <end position="304"/>
    </location>
</feature>
<dbReference type="AlphaFoldDB" id="A0A1V3NBR9"/>
<dbReference type="GO" id="GO:0017000">
    <property type="term" value="P:antibiotic biosynthetic process"/>
    <property type="evidence" value="ECO:0007669"/>
    <property type="project" value="UniProtKB-KW"/>
</dbReference>
<gene>
    <name evidence="6" type="ORF">B1C78_14795</name>
</gene>
<name>A0A1V3NBR9_9GAMM</name>
<evidence type="ECO:0000256" key="4">
    <source>
        <dbReference type="SAM" id="MobiDB-lite"/>
    </source>
</evidence>
<dbReference type="EMBL" id="MVBK01000100">
    <property type="protein sequence ID" value="OOG22495.1"/>
    <property type="molecule type" value="Genomic_DNA"/>
</dbReference>
<protein>
    <submittedName>
        <fullName evidence="6">Taurine catabolism dioxygenase TauD</fullName>
    </submittedName>
</protein>
<evidence type="ECO:0000256" key="2">
    <source>
        <dbReference type="ARBA" id="ARBA00023002"/>
    </source>
</evidence>
<evidence type="ECO:0000256" key="3">
    <source>
        <dbReference type="ARBA" id="ARBA00023194"/>
    </source>
</evidence>
<evidence type="ECO:0000313" key="7">
    <source>
        <dbReference type="Proteomes" id="UP000189462"/>
    </source>
</evidence>
<comment type="cofactor">
    <cofactor evidence="1">
        <name>Fe(2+)</name>
        <dbReference type="ChEBI" id="CHEBI:29033"/>
    </cofactor>
</comment>
<dbReference type="PANTHER" id="PTHR10696:SF56">
    <property type="entry name" value="TAUD_TFDA-LIKE DOMAIN-CONTAINING PROTEIN"/>
    <property type="match status" value="1"/>
</dbReference>
<dbReference type="Proteomes" id="UP000189462">
    <property type="component" value="Unassembled WGS sequence"/>
</dbReference>
<feature type="region of interest" description="Disordered" evidence="4">
    <location>
        <begin position="1"/>
        <end position="22"/>
    </location>
</feature>
<evidence type="ECO:0000256" key="1">
    <source>
        <dbReference type="ARBA" id="ARBA00001954"/>
    </source>
</evidence>
<evidence type="ECO:0000313" key="6">
    <source>
        <dbReference type="EMBL" id="OOG22495.1"/>
    </source>
</evidence>
<dbReference type="STRING" id="108003.B1C78_14795"/>
<keyword evidence="7" id="KW-1185">Reference proteome</keyword>
<proteinExistence type="predicted"/>
<dbReference type="InterPro" id="IPR042098">
    <property type="entry name" value="TauD-like_sf"/>
</dbReference>
<keyword evidence="3" id="KW-0045">Antibiotic biosynthesis</keyword>
<dbReference type="PANTHER" id="PTHR10696">
    <property type="entry name" value="GAMMA-BUTYROBETAINE HYDROXYLASE-RELATED"/>
    <property type="match status" value="1"/>
</dbReference>
<keyword evidence="6" id="KW-0223">Dioxygenase</keyword>
<accession>A0A1V3NBR9</accession>
<comment type="caution">
    <text evidence="6">The sequence shown here is derived from an EMBL/GenBank/DDBJ whole genome shotgun (WGS) entry which is preliminary data.</text>
</comment>
<dbReference type="Gene3D" id="3.60.130.10">
    <property type="entry name" value="Clavaminate synthase-like"/>
    <property type="match status" value="1"/>
</dbReference>